<accession>A0A166X8P9</accession>
<dbReference type="PROSITE" id="PS51891">
    <property type="entry name" value="CENP_V_GFA"/>
    <property type="match status" value="1"/>
</dbReference>
<feature type="domain" description="CENP-V/GFA" evidence="5">
    <location>
        <begin position="7"/>
        <end position="127"/>
    </location>
</feature>
<reference evidence="7" key="3">
    <citation type="journal article" date="2019" name="Microbiol. Resour. Announc.">
        <title>Genome Sequence of Metarhizium rileyi, a Microbial Control Agent for Lepidoptera.</title>
        <authorList>
            <person name="Binneck E."/>
            <person name="Lastra C.C.L."/>
            <person name="Sosa-Gomez D.R."/>
        </authorList>
    </citation>
    <scope>NUCLEOTIDE SEQUENCE</scope>
    <source>
        <strain evidence="7">Cep018-CH2</strain>
    </source>
</reference>
<evidence type="ECO:0000313" key="8">
    <source>
        <dbReference type="Proteomes" id="UP000243498"/>
    </source>
</evidence>
<protein>
    <submittedName>
        <fullName evidence="6">Mss4-like protein</fullName>
    </submittedName>
</protein>
<dbReference type="Pfam" id="PF04828">
    <property type="entry name" value="GFA"/>
    <property type="match status" value="1"/>
</dbReference>
<dbReference type="EMBL" id="SBHS01000049">
    <property type="protein sequence ID" value="TWU71242.1"/>
    <property type="molecule type" value="Genomic_DNA"/>
</dbReference>
<dbReference type="Proteomes" id="UP000243498">
    <property type="component" value="Unassembled WGS sequence"/>
</dbReference>
<dbReference type="OrthoDB" id="6329284at2759"/>
<evidence type="ECO:0000256" key="1">
    <source>
        <dbReference type="ARBA" id="ARBA00005495"/>
    </source>
</evidence>
<dbReference type="InterPro" id="IPR006913">
    <property type="entry name" value="CENP-V/GFA"/>
</dbReference>
<keyword evidence="4" id="KW-0456">Lyase</keyword>
<reference evidence="6 8" key="1">
    <citation type="journal article" date="2016" name="Genome Biol. Evol.">
        <title>Divergent and convergent evolution of fungal pathogenicity.</title>
        <authorList>
            <person name="Shang Y."/>
            <person name="Xiao G."/>
            <person name="Zheng P."/>
            <person name="Cen K."/>
            <person name="Zhan S."/>
            <person name="Wang C."/>
        </authorList>
    </citation>
    <scope>NUCLEOTIDE SEQUENCE [LARGE SCALE GENOMIC DNA]</scope>
    <source>
        <strain evidence="6 8">RCEF 4871</strain>
    </source>
</reference>
<accession>A0A5C6G0H8</accession>
<gene>
    <name evidence="7" type="ORF">ED733_002176</name>
    <name evidence="6" type="ORF">NOR_07929</name>
</gene>
<sequence length="147" mass="16677">MANKPAVKGGCYCGKVQYMSTEPVYGMTFCYCSMCRLLHGAPFAPWTNISLRNLQWIRDQDLVEMQFSEFATRTVCGVCRAPITMTYKAFPEEIGIVATSIDEVKSSGHIPRVKRHIYVGERPSWYQICDDGVQYDGLPEDMQNCVK</sequence>
<dbReference type="SUPFAM" id="SSF51316">
    <property type="entry name" value="Mss4-like"/>
    <property type="match status" value="1"/>
</dbReference>
<dbReference type="OMA" id="FATRTVC"/>
<dbReference type="GO" id="GO:0046872">
    <property type="term" value="F:metal ion binding"/>
    <property type="evidence" value="ECO:0007669"/>
    <property type="project" value="UniProtKB-KW"/>
</dbReference>
<evidence type="ECO:0000313" key="9">
    <source>
        <dbReference type="Proteomes" id="UP000317257"/>
    </source>
</evidence>
<dbReference type="GO" id="GO:0016846">
    <property type="term" value="F:carbon-sulfur lyase activity"/>
    <property type="evidence" value="ECO:0007669"/>
    <property type="project" value="InterPro"/>
</dbReference>
<keyword evidence="8" id="KW-1185">Reference proteome</keyword>
<evidence type="ECO:0000256" key="3">
    <source>
        <dbReference type="ARBA" id="ARBA00022833"/>
    </source>
</evidence>
<dbReference type="AlphaFoldDB" id="A0A166X8P9"/>
<proteinExistence type="inferred from homology"/>
<name>A0A166X8P9_METRR</name>
<dbReference type="PANTHER" id="PTHR33337:SF40">
    <property type="entry name" value="CENP-V_GFA DOMAIN-CONTAINING PROTEIN-RELATED"/>
    <property type="match status" value="1"/>
</dbReference>
<reference evidence="9" key="2">
    <citation type="submission" date="2018-12" db="EMBL/GenBank/DDBJ databases">
        <title>The complete genome of Metarhizium rileyi, a key fungal pathogen of Lepidoptera.</title>
        <authorList>
            <person name="Binneck E."/>
            <person name="Lastra C.C.L."/>
            <person name="Sosa-Gomez D.R."/>
        </authorList>
    </citation>
    <scope>NUCLEOTIDE SEQUENCE [LARGE SCALE GENOMIC DNA]</scope>
    <source>
        <strain evidence="9">Cep018-CH2</strain>
    </source>
</reference>
<dbReference type="EMBL" id="AZHC01000041">
    <property type="protein sequence ID" value="OAA35544.1"/>
    <property type="molecule type" value="Genomic_DNA"/>
</dbReference>
<keyword evidence="3" id="KW-0862">Zinc</keyword>
<dbReference type="PANTHER" id="PTHR33337">
    <property type="entry name" value="GFA DOMAIN-CONTAINING PROTEIN"/>
    <property type="match status" value="1"/>
</dbReference>
<comment type="similarity">
    <text evidence="1">Belongs to the Gfa family.</text>
</comment>
<keyword evidence="2" id="KW-0479">Metal-binding</keyword>
<evidence type="ECO:0000259" key="5">
    <source>
        <dbReference type="PROSITE" id="PS51891"/>
    </source>
</evidence>
<dbReference type="InterPro" id="IPR011057">
    <property type="entry name" value="Mss4-like_sf"/>
</dbReference>
<evidence type="ECO:0000256" key="2">
    <source>
        <dbReference type="ARBA" id="ARBA00022723"/>
    </source>
</evidence>
<dbReference type="Gene3D" id="3.90.1590.10">
    <property type="entry name" value="glutathione-dependent formaldehyde- activating enzyme (gfa)"/>
    <property type="match status" value="1"/>
</dbReference>
<organism evidence="6 8">
    <name type="scientific">Metarhizium rileyi (strain RCEF 4871)</name>
    <name type="common">Nomuraea rileyi</name>
    <dbReference type="NCBI Taxonomy" id="1649241"/>
    <lineage>
        <taxon>Eukaryota</taxon>
        <taxon>Fungi</taxon>
        <taxon>Dikarya</taxon>
        <taxon>Ascomycota</taxon>
        <taxon>Pezizomycotina</taxon>
        <taxon>Sordariomycetes</taxon>
        <taxon>Hypocreomycetidae</taxon>
        <taxon>Hypocreales</taxon>
        <taxon>Clavicipitaceae</taxon>
        <taxon>Metarhizium</taxon>
    </lineage>
</organism>
<dbReference type="Proteomes" id="UP000317257">
    <property type="component" value="Unassembled WGS sequence"/>
</dbReference>
<evidence type="ECO:0000313" key="7">
    <source>
        <dbReference type="EMBL" id="TWU71242.1"/>
    </source>
</evidence>
<evidence type="ECO:0000313" key="6">
    <source>
        <dbReference type="EMBL" id="OAA35544.1"/>
    </source>
</evidence>
<comment type="caution">
    <text evidence="6">The sequence shown here is derived from an EMBL/GenBank/DDBJ whole genome shotgun (WGS) entry which is preliminary data.</text>
</comment>
<evidence type="ECO:0000256" key="4">
    <source>
        <dbReference type="ARBA" id="ARBA00023239"/>
    </source>
</evidence>